<dbReference type="PROSITE" id="PS00122">
    <property type="entry name" value="CARBOXYLESTERASE_B_1"/>
    <property type="match status" value="1"/>
</dbReference>
<feature type="chain" id="PRO_5040539770" description="Carboxylic ester hydrolase" evidence="3">
    <location>
        <begin position="22"/>
        <end position="542"/>
    </location>
</feature>
<dbReference type="Gene3D" id="3.40.50.1820">
    <property type="entry name" value="alpha/beta hydrolase"/>
    <property type="match status" value="1"/>
</dbReference>
<dbReference type="InterPro" id="IPR002018">
    <property type="entry name" value="CarbesteraseB"/>
</dbReference>
<dbReference type="SUPFAM" id="SSF53474">
    <property type="entry name" value="alpha/beta-Hydrolases"/>
    <property type="match status" value="1"/>
</dbReference>
<feature type="signal peptide" evidence="3">
    <location>
        <begin position="1"/>
        <end position="21"/>
    </location>
</feature>
<dbReference type="GeneID" id="64602662"/>
<dbReference type="RefSeq" id="XP_041155733.1">
    <property type="nucleotide sequence ID" value="XM_041308898.1"/>
</dbReference>
<comment type="similarity">
    <text evidence="1 3">Belongs to the type-B carboxylesterase/lipase family.</text>
</comment>
<proteinExistence type="inferred from homology"/>
<feature type="domain" description="Carboxylesterase type B" evidence="4">
    <location>
        <begin position="50"/>
        <end position="511"/>
    </location>
</feature>
<gene>
    <name evidence="5" type="ORF">HD556DRAFT_1496821</name>
</gene>
<protein>
    <recommendedName>
        <fullName evidence="3">Carboxylic ester hydrolase</fullName>
        <ecNumber evidence="3">3.1.1.-</ecNumber>
    </recommendedName>
</protein>
<keyword evidence="2 3" id="KW-0378">Hydrolase</keyword>
<evidence type="ECO:0000256" key="1">
    <source>
        <dbReference type="ARBA" id="ARBA00005964"/>
    </source>
</evidence>
<evidence type="ECO:0000256" key="3">
    <source>
        <dbReference type="RuleBase" id="RU361235"/>
    </source>
</evidence>
<dbReference type="OrthoDB" id="408631at2759"/>
<keyword evidence="3" id="KW-0732">Signal</keyword>
<reference evidence="5" key="1">
    <citation type="journal article" date="2020" name="New Phytol.">
        <title>Comparative genomics reveals dynamic genome evolution in host specialist ectomycorrhizal fungi.</title>
        <authorList>
            <person name="Lofgren L.A."/>
            <person name="Nguyen N.H."/>
            <person name="Vilgalys R."/>
            <person name="Ruytinx J."/>
            <person name="Liao H.L."/>
            <person name="Branco S."/>
            <person name="Kuo A."/>
            <person name="LaButti K."/>
            <person name="Lipzen A."/>
            <person name="Andreopoulos W."/>
            <person name="Pangilinan J."/>
            <person name="Riley R."/>
            <person name="Hundley H."/>
            <person name="Na H."/>
            <person name="Barry K."/>
            <person name="Grigoriev I.V."/>
            <person name="Stajich J.E."/>
            <person name="Kennedy P.G."/>
        </authorList>
    </citation>
    <scope>NUCLEOTIDE SEQUENCE</scope>
    <source>
        <strain evidence="5">S12</strain>
    </source>
</reference>
<evidence type="ECO:0000313" key="5">
    <source>
        <dbReference type="EMBL" id="KAG1788535.1"/>
    </source>
</evidence>
<dbReference type="InterPro" id="IPR019826">
    <property type="entry name" value="Carboxylesterase_B_AS"/>
</dbReference>
<name>A0A9P7DCI5_9AGAM</name>
<evidence type="ECO:0000256" key="2">
    <source>
        <dbReference type="ARBA" id="ARBA00022801"/>
    </source>
</evidence>
<keyword evidence="6" id="KW-1185">Reference proteome</keyword>
<dbReference type="AlphaFoldDB" id="A0A9P7DCI5"/>
<accession>A0A9P7DCI5</accession>
<organism evidence="5 6">
    <name type="scientific">Suillus plorans</name>
    <dbReference type="NCBI Taxonomy" id="116603"/>
    <lineage>
        <taxon>Eukaryota</taxon>
        <taxon>Fungi</taxon>
        <taxon>Dikarya</taxon>
        <taxon>Basidiomycota</taxon>
        <taxon>Agaricomycotina</taxon>
        <taxon>Agaricomycetes</taxon>
        <taxon>Agaricomycetidae</taxon>
        <taxon>Boletales</taxon>
        <taxon>Suillineae</taxon>
        <taxon>Suillaceae</taxon>
        <taxon>Suillus</taxon>
    </lineage>
</organism>
<dbReference type="EC" id="3.1.1.-" evidence="3"/>
<dbReference type="Pfam" id="PF00135">
    <property type="entry name" value="COesterase"/>
    <property type="match status" value="1"/>
</dbReference>
<dbReference type="InterPro" id="IPR050309">
    <property type="entry name" value="Type-B_Carboxylest/Lipase"/>
</dbReference>
<dbReference type="GO" id="GO:0016787">
    <property type="term" value="F:hydrolase activity"/>
    <property type="evidence" value="ECO:0007669"/>
    <property type="project" value="UniProtKB-KW"/>
</dbReference>
<dbReference type="PANTHER" id="PTHR11559">
    <property type="entry name" value="CARBOXYLESTERASE"/>
    <property type="match status" value="1"/>
</dbReference>
<dbReference type="PROSITE" id="PS00941">
    <property type="entry name" value="CARBOXYLESTERASE_B_2"/>
    <property type="match status" value="1"/>
</dbReference>
<dbReference type="InterPro" id="IPR019819">
    <property type="entry name" value="Carboxylesterase_B_CS"/>
</dbReference>
<comment type="caution">
    <text evidence="5">The sequence shown here is derived from an EMBL/GenBank/DDBJ whole genome shotgun (WGS) entry which is preliminary data.</text>
</comment>
<evidence type="ECO:0000313" key="6">
    <source>
        <dbReference type="Proteomes" id="UP000719766"/>
    </source>
</evidence>
<sequence length="542" mass="60319">MNCLLLATFLAVLVLPSLVRCTTQQAFQHLPSVPIVKLDDALFTGTFIGDAAQFLGIPFAKPPIGSLRFQVPQPVPSYEGSHTAVAHGPACPQQKLPIRRGIGRVITESSEDCLTLNVFTPTVILPGSKLPVVVYIFGGGFETGSSQSEFGNITVHKSLKMHEPVIYVSMNYRVAWGFLASKEVKQAGTGNLGLRDQRLALHWVQKYISSFGGDPAKVTIWGESAGAISVALQMLAYDGNNDGLFRAAFMQSGSPTPMGDITNGQRYYDFLVDTTGCNEAIDTLECLRAVPQEILQAAVDKTPSMFSYQSLDLVWMPRADGIFLTDNFQRLVQQGKIANVPFITGDCDDEGTAFAFSTTNITTSEEFHEYLKAYWARNATDEEIDRILLMYPQDPTAGSPFGTGTRDQLTPQFKRIAAFQGDAVFQAPRRFLIYERSGKQKIWTYLSKGLKVVPFLGAYHSSDFVYEKWGMQGSLLHLLIHFAAHLDPNWIPNSVFWPEYTVESKDMLMLGEWPWSAPTIIQDTYRKESMEYLINFTLTYPL</sequence>
<dbReference type="InterPro" id="IPR029058">
    <property type="entry name" value="AB_hydrolase_fold"/>
</dbReference>
<dbReference type="Proteomes" id="UP000719766">
    <property type="component" value="Unassembled WGS sequence"/>
</dbReference>
<dbReference type="EMBL" id="JABBWE010000067">
    <property type="protein sequence ID" value="KAG1788535.1"/>
    <property type="molecule type" value="Genomic_DNA"/>
</dbReference>
<evidence type="ECO:0000259" key="4">
    <source>
        <dbReference type="Pfam" id="PF00135"/>
    </source>
</evidence>